<sequence length="119" mass="13390">MEKEKIHHITASAATFTDFERLANSYGLTNKGLLEAMVNHFKVTKADPRDPRADNPTDAIKALDKRIVSFIKEQEKKILIPIKEAVFDMAGTEGVARRSDLRIVNSNVKRIITGLKIEE</sequence>
<dbReference type="InterPro" id="IPR048012">
    <property type="entry name" value="BfmA-like_N"/>
</dbReference>
<dbReference type="KEGG" id="spir:CWM47_34375"/>
<dbReference type="NCBIfam" id="NF041200">
    <property type="entry name" value="mob_BfmA_Nterm"/>
    <property type="match status" value="1"/>
</dbReference>
<evidence type="ECO:0000313" key="2">
    <source>
        <dbReference type="Proteomes" id="UP000232883"/>
    </source>
</evidence>
<dbReference type="RefSeq" id="WP_100993029.1">
    <property type="nucleotide sequence ID" value="NZ_CP025096.1"/>
</dbReference>
<dbReference type="OrthoDB" id="883175at2"/>
<dbReference type="AlphaFoldDB" id="A0A2K8Z9E2"/>
<protein>
    <submittedName>
        <fullName evidence="1">Uncharacterized protein</fullName>
    </submittedName>
</protein>
<gene>
    <name evidence="1" type="ORF">CWM47_34375</name>
</gene>
<accession>A0A2K8Z9E2</accession>
<reference evidence="1 2" key="1">
    <citation type="submission" date="2017-11" db="EMBL/GenBank/DDBJ databases">
        <title>Taxonomic description and genome sequences of Spirosoma HA7 sp. nov., isolated from pollen microhabitat of Corylus avellana.</title>
        <authorList>
            <person name="Ambika Manirajan B."/>
            <person name="Suarez C."/>
            <person name="Ratering S."/>
            <person name="Geissler-Plaum R."/>
            <person name="Cardinale M."/>
            <person name="Sylvia S."/>
        </authorList>
    </citation>
    <scope>NUCLEOTIDE SEQUENCE [LARGE SCALE GENOMIC DNA]</scope>
    <source>
        <strain evidence="1 2">HA7</strain>
    </source>
</reference>
<organism evidence="1 2">
    <name type="scientific">Spirosoma pollinicola</name>
    <dbReference type="NCBI Taxonomy" id="2057025"/>
    <lineage>
        <taxon>Bacteria</taxon>
        <taxon>Pseudomonadati</taxon>
        <taxon>Bacteroidota</taxon>
        <taxon>Cytophagia</taxon>
        <taxon>Cytophagales</taxon>
        <taxon>Cytophagaceae</taxon>
        <taxon>Spirosoma</taxon>
    </lineage>
</organism>
<name>A0A2K8Z9E2_9BACT</name>
<evidence type="ECO:0000313" key="1">
    <source>
        <dbReference type="EMBL" id="AUD06488.1"/>
    </source>
</evidence>
<proteinExistence type="predicted"/>
<dbReference type="Proteomes" id="UP000232883">
    <property type="component" value="Chromosome"/>
</dbReference>
<keyword evidence="2" id="KW-1185">Reference proteome</keyword>
<dbReference type="EMBL" id="CP025096">
    <property type="protein sequence ID" value="AUD06488.1"/>
    <property type="molecule type" value="Genomic_DNA"/>
</dbReference>